<dbReference type="CDD" id="cd05467">
    <property type="entry name" value="CBM20"/>
    <property type="match status" value="1"/>
</dbReference>
<dbReference type="SUPFAM" id="SSF49452">
    <property type="entry name" value="Starch-binding domain-like"/>
    <property type="match status" value="1"/>
</dbReference>
<sequence>MRGPASEKYALRWEQRKSQLFEQACEEAIRRELAASEAEVVFNCVRQTSVGEDVYVVGEGAGLGNWSPDHAVRLRWSPGHLWTGVARVPRRGAQYKYVVKRMGDLEWEHGMNRELFPDLLRNGDATLHDHWRW</sequence>
<organism evidence="2">
    <name type="scientific">Oxyrrhis marina</name>
    <name type="common">Dinoflagellate</name>
    <dbReference type="NCBI Taxonomy" id="2969"/>
    <lineage>
        <taxon>Eukaryota</taxon>
        <taxon>Sar</taxon>
        <taxon>Alveolata</taxon>
        <taxon>Dinophyceae</taxon>
        <taxon>Oxyrrhinales</taxon>
        <taxon>Oxyrrhinaceae</taxon>
        <taxon>Oxyrrhis</taxon>
    </lineage>
</organism>
<name>A0A6U9LKZ2_OXYMA</name>
<gene>
    <name evidence="2" type="ORF">OMAR00292_LOCUS6113</name>
    <name evidence="3" type="ORF">OMAR00292_LOCUS6114</name>
</gene>
<dbReference type="AlphaFoldDB" id="A0A6U9LKZ2"/>
<feature type="domain" description="CBM20" evidence="1">
    <location>
        <begin position="32"/>
        <end position="133"/>
    </location>
</feature>
<dbReference type="InterPro" id="IPR002044">
    <property type="entry name" value="CBM20"/>
</dbReference>
<proteinExistence type="predicted"/>
<accession>A0A6U9LKZ2</accession>
<dbReference type="PANTHER" id="PTHR15048:SF0">
    <property type="entry name" value="STARCH-BINDING DOMAIN-CONTAINING PROTEIN 1"/>
    <property type="match status" value="1"/>
</dbReference>
<dbReference type="GO" id="GO:0016020">
    <property type="term" value="C:membrane"/>
    <property type="evidence" value="ECO:0007669"/>
    <property type="project" value="TreeGrafter"/>
</dbReference>
<dbReference type="Gene3D" id="2.60.40.10">
    <property type="entry name" value="Immunoglobulins"/>
    <property type="match status" value="1"/>
</dbReference>
<evidence type="ECO:0000313" key="2">
    <source>
        <dbReference type="EMBL" id="CAE0620853.1"/>
    </source>
</evidence>
<dbReference type="EMBL" id="HBIT01011675">
    <property type="protein sequence ID" value="CAE0620854.1"/>
    <property type="molecule type" value="Transcribed_RNA"/>
</dbReference>
<dbReference type="PANTHER" id="PTHR15048">
    <property type="entry name" value="STARCH-BINDING DOMAIN-CONTAINING PROTEIN 1"/>
    <property type="match status" value="1"/>
</dbReference>
<dbReference type="InterPro" id="IPR013783">
    <property type="entry name" value="Ig-like_fold"/>
</dbReference>
<dbReference type="GO" id="GO:2001070">
    <property type="term" value="F:starch binding"/>
    <property type="evidence" value="ECO:0007669"/>
    <property type="project" value="InterPro"/>
</dbReference>
<evidence type="ECO:0000259" key="1">
    <source>
        <dbReference type="PROSITE" id="PS51166"/>
    </source>
</evidence>
<dbReference type="InterPro" id="IPR013784">
    <property type="entry name" value="Carb-bd-like_fold"/>
</dbReference>
<evidence type="ECO:0000313" key="3">
    <source>
        <dbReference type="EMBL" id="CAE0620854.1"/>
    </source>
</evidence>
<dbReference type="Pfam" id="PF00686">
    <property type="entry name" value="CBM_20"/>
    <property type="match status" value="1"/>
</dbReference>
<protein>
    <recommendedName>
        <fullName evidence="1">CBM20 domain-containing protein</fullName>
    </recommendedName>
</protein>
<reference evidence="2" key="1">
    <citation type="submission" date="2021-01" db="EMBL/GenBank/DDBJ databases">
        <authorList>
            <person name="Corre E."/>
            <person name="Pelletier E."/>
            <person name="Niang G."/>
            <person name="Scheremetjew M."/>
            <person name="Finn R."/>
            <person name="Kale V."/>
            <person name="Holt S."/>
            <person name="Cochrane G."/>
            <person name="Meng A."/>
            <person name="Brown T."/>
            <person name="Cohen L."/>
        </authorList>
    </citation>
    <scope>NUCLEOTIDE SEQUENCE</scope>
    <source>
        <strain evidence="2">CCMP1795</strain>
    </source>
</reference>
<dbReference type="SMART" id="SM01065">
    <property type="entry name" value="CBM_2"/>
    <property type="match status" value="1"/>
</dbReference>
<dbReference type="PROSITE" id="PS51166">
    <property type="entry name" value="CBM20"/>
    <property type="match status" value="1"/>
</dbReference>
<dbReference type="EMBL" id="HBIT01011674">
    <property type="protein sequence ID" value="CAE0620853.1"/>
    <property type="molecule type" value="Transcribed_RNA"/>
</dbReference>